<name>A0AAN7ZHT3_9COLE</name>
<keyword evidence="2" id="KW-1185">Reference proteome</keyword>
<proteinExistence type="predicted"/>
<dbReference type="AlphaFoldDB" id="A0AAN7ZHT3"/>
<evidence type="ECO:0000313" key="1">
    <source>
        <dbReference type="EMBL" id="KAK5640806.1"/>
    </source>
</evidence>
<dbReference type="Pfam" id="PF10171">
    <property type="entry name" value="Tim29"/>
    <property type="match status" value="1"/>
</dbReference>
<dbReference type="PANTHER" id="PTHR21435">
    <property type="entry name" value="MITOCHONDRIAL IMPORT INNER MEMBRANE TRANSLOCASE SUBUNIT TIM29"/>
    <property type="match status" value="1"/>
</dbReference>
<sequence length="199" mass="23483">MPNFLRNTNIVSNLKSFNAKTFESTKNAALKLEEKSKGTMFENWVRYWKNVFTDYKDVVIDVRKDVREKPLKAACTLTIFGSLTYCVKHNPSLIDYRDTFVKSANELLLVHPDMQNVKTAATVKQIESYFNDHLVRRFNLGVASIIWVDYYSDSCKNSEAISKHLQMSYLDWRYHIIDVGFLNRWWMLSKCMENYDINY</sequence>
<reference evidence="1 2" key="1">
    <citation type="journal article" date="2024" name="Insects">
        <title>An Improved Chromosome-Level Genome Assembly of the Firefly Pyrocoelia pectoralis.</title>
        <authorList>
            <person name="Fu X."/>
            <person name="Meyer-Rochow V.B."/>
            <person name="Ballantyne L."/>
            <person name="Zhu X."/>
        </authorList>
    </citation>
    <scope>NUCLEOTIDE SEQUENCE [LARGE SCALE GENOMIC DNA]</scope>
    <source>
        <strain evidence="1">XCY_ONT2</strain>
    </source>
</reference>
<organism evidence="1 2">
    <name type="scientific">Pyrocoelia pectoralis</name>
    <dbReference type="NCBI Taxonomy" id="417401"/>
    <lineage>
        <taxon>Eukaryota</taxon>
        <taxon>Metazoa</taxon>
        <taxon>Ecdysozoa</taxon>
        <taxon>Arthropoda</taxon>
        <taxon>Hexapoda</taxon>
        <taxon>Insecta</taxon>
        <taxon>Pterygota</taxon>
        <taxon>Neoptera</taxon>
        <taxon>Endopterygota</taxon>
        <taxon>Coleoptera</taxon>
        <taxon>Polyphaga</taxon>
        <taxon>Elateriformia</taxon>
        <taxon>Elateroidea</taxon>
        <taxon>Lampyridae</taxon>
        <taxon>Lampyrinae</taxon>
        <taxon>Pyrocoelia</taxon>
    </lineage>
</organism>
<evidence type="ECO:0000313" key="2">
    <source>
        <dbReference type="Proteomes" id="UP001329430"/>
    </source>
</evidence>
<dbReference type="GO" id="GO:0042721">
    <property type="term" value="C:TIM22 mitochondrial import inner membrane insertion complex"/>
    <property type="evidence" value="ECO:0007669"/>
    <property type="project" value="InterPro"/>
</dbReference>
<dbReference type="EMBL" id="JAVRBK010000007">
    <property type="protein sequence ID" value="KAK5640806.1"/>
    <property type="molecule type" value="Genomic_DNA"/>
</dbReference>
<dbReference type="PANTHER" id="PTHR21435:SF1">
    <property type="entry name" value="MITOCHONDRIAL IMPORT INNER MEMBRANE TRANSLOCASE SUBUNIT TIM29"/>
    <property type="match status" value="1"/>
</dbReference>
<dbReference type="GO" id="GO:0045039">
    <property type="term" value="P:protein insertion into mitochondrial inner membrane"/>
    <property type="evidence" value="ECO:0007669"/>
    <property type="project" value="TreeGrafter"/>
</dbReference>
<dbReference type="InterPro" id="IPR019322">
    <property type="entry name" value="TIMM29"/>
</dbReference>
<gene>
    <name evidence="1" type="ORF">RI129_009353</name>
</gene>
<protein>
    <submittedName>
        <fullName evidence="1">Uncharacterized protein</fullName>
    </submittedName>
</protein>
<dbReference type="Proteomes" id="UP001329430">
    <property type="component" value="Chromosome 7"/>
</dbReference>
<accession>A0AAN7ZHT3</accession>
<comment type="caution">
    <text evidence="1">The sequence shown here is derived from an EMBL/GenBank/DDBJ whole genome shotgun (WGS) entry which is preliminary data.</text>
</comment>